<accession>A0A3R7KR25</accession>
<dbReference type="InterPro" id="IPR002698">
    <property type="entry name" value="FTHF_cligase"/>
</dbReference>
<dbReference type="InterPro" id="IPR037171">
    <property type="entry name" value="NagB/RpiA_transferase-like"/>
</dbReference>
<organism evidence="6 7">
    <name type="scientific">Trypanosoma conorhini</name>
    <dbReference type="NCBI Taxonomy" id="83891"/>
    <lineage>
        <taxon>Eukaryota</taxon>
        <taxon>Discoba</taxon>
        <taxon>Euglenozoa</taxon>
        <taxon>Kinetoplastea</taxon>
        <taxon>Metakinetoplastina</taxon>
        <taxon>Trypanosomatida</taxon>
        <taxon>Trypanosomatidae</taxon>
        <taxon>Trypanosoma</taxon>
    </lineage>
</organism>
<evidence type="ECO:0000313" key="7">
    <source>
        <dbReference type="Proteomes" id="UP000284403"/>
    </source>
</evidence>
<sequence>MHAMKVVEMKAKFRREHLQQLRALAKRDPAAMRKHSKNLCQQLHERIQALRLSRPGTPSLLLCGYLPLSYEVDLTALFRLFWGEPQREGLPRVKTFVPMVLSPSGVPNGAAAASIPPWQRPRHTAGTRFASAMLFLEVFDEADLDISFERRGRYHLKEPKEEVMEALFNTDTGASGGNGGRRRHFIACDKYEVLFPQCARPASLIDLKQPSRSLEHAAWTLVLTPGVAFDHFGNRMGKGGGYYDRFLRYSREVAEGAVVSWGVGVEQQLLSGGAEVPVRTQELSAGGAWDSPVDGVVTPAGHVPCALSGVMRV</sequence>
<evidence type="ECO:0000256" key="3">
    <source>
        <dbReference type="ARBA" id="ARBA00022840"/>
    </source>
</evidence>
<evidence type="ECO:0000313" key="6">
    <source>
        <dbReference type="EMBL" id="RNE99663.1"/>
    </source>
</evidence>
<proteinExistence type="inferred from homology"/>
<protein>
    <recommendedName>
        <fullName evidence="5">5-formyltetrahydrofolate cyclo-ligase</fullName>
        <ecNumber evidence="5">6.3.3.2</ecNumber>
    </recommendedName>
</protein>
<dbReference type="InterPro" id="IPR024185">
    <property type="entry name" value="FTHF_cligase-like_sf"/>
</dbReference>
<keyword evidence="3" id="KW-0067">ATP-binding</keyword>
<dbReference type="GO" id="GO:0005524">
    <property type="term" value="F:ATP binding"/>
    <property type="evidence" value="ECO:0007669"/>
    <property type="project" value="UniProtKB-KW"/>
</dbReference>
<dbReference type="PANTHER" id="PTHR23407:SF1">
    <property type="entry name" value="5-FORMYLTETRAHYDROFOLATE CYCLO-LIGASE"/>
    <property type="match status" value="1"/>
</dbReference>
<dbReference type="EC" id="6.3.3.2" evidence="5"/>
<evidence type="ECO:0000256" key="4">
    <source>
        <dbReference type="ARBA" id="ARBA00036539"/>
    </source>
</evidence>
<evidence type="ECO:0000256" key="1">
    <source>
        <dbReference type="ARBA" id="ARBA00010638"/>
    </source>
</evidence>
<dbReference type="GO" id="GO:0009396">
    <property type="term" value="P:folic acid-containing compound biosynthetic process"/>
    <property type="evidence" value="ECO:0007669"/>
    <property type="project" value="TreeGrafter"/>
</dbReference>
<dbReference type="Proteomes" id="UP000284403">
    <property type="component" value="Unassembled WGS sequence"/>
</dbReference>
<reference evidence="6 7" key="1">
    <citation type="journal article" date="2018" name="BMC Genomics">
        <title>Genomic comparison of Trypanosoma conorhini and Trypanosoma rangeli to Trypanosoma cruzi strains of high and low virulence.</title>
        <authorList>
            <person name="Bradwell K.R."/>
            <person name="Koparde V.N."/>
            <person name="Matveyev A.V."/>
            <person name="Serrano M.G."/>
            <person name="Alves J.M."/>
            <person name="Parikh H."/>
            <person name="Huang B."/>
            <person name="Lee V."/>
            <person name="Espinosa-Alvarez O."/>
            <person name="Ortiz P.A."/>
            <person name="Costa-Martins A.G."/>
            <person name="Teixeira M.M."/>
            <person name="Buck G.A."/>
        </authorList>
    </citation>
    <scope>NUCLEOTIDE SEQUENCE [LARGE SCALE GENOMIC DNA]</scope>
    <source>
        <strain evidence="6 7">025E</strain>
    </source>
</reference>
<evidence type="ECO:0000256" key="2">
    <source>
        <dbReference type="ARBA" id="ARBA00022741"/>
    </source>
</evidence>
<comment type="caution">
    <text evidence="6">The sequence shown here is derived from an EMBL/GenBank/DDBJ whole genome shotgun (WGS) entry which is preliminary data.</text>
</comment>
<dbReference type="PANTHER" id="PTHR23407">
    <property type="entry name" value="ATPASE INHIBITOR/5-FORMYLTETRAHYDROFOLATE CYCLO-LIGASE"/>
    <property type="match status" value="1"/>
</dbReference>
<keyword evidence="2" id="KW-0547">Nucleotide-binding</keyword>
<dbReference type="AlphaFoldDB" id="A0A3R7KR25"/>
<name>A0A3R7KR25_9TRYP</name>
<gene>
    <name evidence="6" type="ORF">Tco025E_08964</name>
</gene>
<dbReference type="GO" id="GO:0035999">
    <property type="term" value="P:tetrahydrofolate interconversion"/>
    <property type="evidence" value="ECO:0007669"/>
    <property type="project" value="TreeGrafter"/>
</dbReference>
<dbReference type="Gene3D" id="3.40.50.10420">
    <property type="entry name" value="NagB/RpiA/CoA transferase-like"/>
    <property type="match status" value="1"/>
</dbReference>
<keyword evidence="7" id="KW-1185">Reference proteome</keyword>
<comment type="catalytic activity">
    <reaction evidence="4">
        <text>(6S)-5-formyl-5,6,7,8-tetrahydrofolate + ATP = (6R)-5,10-methenyltetrahydrofolate + ADP + phosphate</text>
        <dbReference type="Rhea" id="RHEA:10488"/>
        <dbReference type="ChEBI" id="CHEBI:30616"/>
        <dbReference type="ChEBI" id="CHEBI:43474"/>
        <dbReference type="ChEBI" id="CHEBI:57455"/>
        <dbReference type="ChEBI" id="CHEBI:57457"/>
        <dbReference type="ChEBI" id="CHEBI:456216"/>
        <dbReference type="EC" id="6.3.3.2"/>
    </reaction>
</comment>
<dbReference type="Pfam" id="PF01812">
    <property type="entry name" value="5-FTHF_cyc-lig"/>
    <property type="match status" value="1"/>
</dbReference>
<dbReference type="OrthoDB" id="2015992at2759"/>
<dbReference type="GeneID" id="40322575"/>
<dbReference type="RefSeq" id="XP_029224083.1">
    <property type="nucleotide sequence ID" value="XM_029375795.1"/>
</dbReference>
<dbReference type="GO" id="GO:0005739">
    <property type="term" value="C:mitochondrion"/>
    <property type="evidence" value="ECO:0007669"/>
    <property type="project" value="TreeGrafter"/>
</dbReference>
<comment type="similarity">
    <text evidence="1">Belongs to the 5-formyltetrahydrofolate cyclo-ligase family.</text>
</comment>
<dbReference type="EMBL" id="MKKU01000939">
    <property type="protein sequence ID" value="RNE99663.1"/>
    <property type="molecule type" value="Genomic_DNA"/>
</dbReference>
<dbReference type="GO" id="GO:0030272">
    <property type="term" value="F:5-formyltetrahydrofolate cyclo-ligase activity"/>
    <property type="evidence" value="ECO:0007669"/>
    <property type="project" value="UniProtKB-EC"/>
</dbReference>
<dbReference type="SUPFAM" id="SSF100950">
    <property type="entry name" value="NagB/RpiA/CoA transferase-like"/>
    <property type="match status" value="1"/>
</dbReference>
<evidence type="ECO:0000256" key="5">
    <source>
        <dbReference type="ARBA" id="ARBA00038966"/>
    </source>
</evidence>